<dbReference type="InterPro" id="IPR026374">
    <property type="entry name" value="Cyano_PEP"/>
</dbReference>
<dbReference type="Pfam" id="PF07589">
    <property type="entry name" value="PEP-CTERM"/>
    <property type="match status" value="1"/>
</dbReference>
<dbReference type="NCBIfam" id="TIGR02595">
    <property type="entry name" value="PEP_CTERM"/>
    <property type="match status" value="1"/>
</dbReference>
<name>A0A2T1M3Y4_9CHRO</name>
<protein>
    <recommendedName>
        <fullName evidence="2">Ice-binding protein C-terminal domain-containing protein</fullName>
    </recommendedName>
</protein>
<keyword evidence="4" id="KW-1185">Reference proteome</keyword>
<dbReference type="InterPro" id="IPR013424">
    <property type="entry name" value="Ice-binding_C"/>
</dbReference>
<sequence>MNLKTLGLTASFVSVGLLTLSEAAFAAKFQSNDRLNITIPGFQINAAGLNPPFPDIQENIDSSMSGGISGGSDGNADALFGPIAGLPFVPTVADRVMNKPGTTTNLKPGDRGDIAVGSSTGGFVPYTFGTGLITSFDGSVFPELTEVNGGFDPVLYTPGVGPFPPNVPPDNYLLKLNSVNAANQEVFFYLTEIESFDLISSLANGFGELVGKGWMKAIGDDGNVLFYDVSYELSIQGLQDAGPPVGDAVAGDGITGVTTASATSIVITVNEEGNPVPEPSTIIGLSAVAGAGLMMKKKKLAQK</sequence>
<reference evidence="3 4" key="1">
    <citation type="submission" date="2018-03" db="EMBL/GenBank/DDBJ databases">
        <title>The ancient ancestry and fast evolution of plastids.</title>
        <authorList>
            <person name="Moore K.R."/>
            <person name="Magnabosco C."/>
            <person name="Momper L."/>
            <person name="Gold D.A."/>
            <person name="Bosak T."/>
            <person name="Fournier G.P."/>
        </authorList>
    </citation>
    <scope>NUCLEOTIDE SEQUENCE [LARGE SCALE GENOMIC DNA]</scope>
    <source>
        <strain evidence="3 4">CCALA 016</strain>
    </source>
</reference>
<dbReference type="EMBL" id="PXOH01000001">
    <property type="protein sequence ID" value="PSF39545.1"/>
    <property type="molecule type" value="Genomic_DNA"/>
</dbReference>
<feature type="domain" description="Ice-binding protein C-terminal" evidence="2">
    <location>
        <begin position="275"/>
        <end position="298"/>
    </location>
</feature>
<feature type="chain" id="PRO_5015550867" description="Ice-binding protein C-terminal domain-containing protein" evidence="1">
    <location>
        <begin position="27"/>
        <end position="303"/>
    </location>
</feature>
<dbReference type="OrthoDB" id="9162127at2"/>
<dbReference type="AlphaFoldDB" id="A0A2T1M3Y4"/>
<evidence type="ECO:0000259" key="2">
    <source>
        <dbReference type="Pfam" id="PF07589"/>
    </source>
</evidence>
<dbReference type="Proteomes" id="UP000239001">
    <property type="component" value="Unassembled WGS sequence"/>
</dbReference>
<evidence type="ECO:0000313" key="4">
    <source>
        <dbReference type="Proteomes" id="UP000239001"/>
    </source>
</evidence>
<reference evidence="3 4" key="2">
    <citation type="submission" date="2018-03" db="EMBL/GenBank/DDBJ databases">
        <authorList>
            <person name="Keele B.F."/>
        </authorList>
    </citation>
    <scope>NUCLEOTIDE SEQUENCE [LARGE SCALE GENOMIC DNA]</scope>
    <source>
        <strain evidence="3 4">CCALA 016</strain>
    </source>
</reference>
<proteinExistence type="predicted"/>
<keyword evidence="1" id="KW-0732">Signal</keyword>
<evidence type="ECO:0000256" key="1">
    <source>
        <dbReference type="SAM" id="SignalP"/>
    </source>
</evidence>
<feature type="signal peptide" evidence="1">
    <location>
        <begin position="1"/>
        <end position="26"/>
    </location>
</feature>
<dbReference type="RefSeq" id="WP_106455165.1">
    <property type="nucleotide sequence ID" value="NZ_PXOH01000001.1"/>
</dbReference>
<dbReference type="NCBIfam" id="TIGR04155">
    <property type="entry name" value="cyano_PEP"/>
    <property type="match status" value="1"/>
</dbReference>
<accession>A0A2T1M3Y4</accession>
<evidence type="ECO:0000313" key="3">
    <source>
        <dbReference type="EMBL" id="PSF39545.1"/>
    </source>
</evidence>
<comment type="caution">
    <text evidence="3">The sequence shown here is derived from an EMBL/GenBank/DDBJ whole genome shotgun (WGS) entry which is preliminary data.</text>
</comment>
<organism evidence="3 4">
    <name type="scientific">Aphanothece hegewaldii CCALA 016</name>
    <dbReference type="NCBI Taxonomy" id="2107694"/>
    <lineage>
        <taxon>Bacteria</taxon>
        <taxon>Bacillati</taxon>
        <taxon>Cyanobacteriota</taxon>
        <taxon>Cyanophyceae</taxon>
        <taxon>Oscillatoriophycideae</taxon>
        <taxon>Chroococcales</taxon>
        <taxon>Aphanothecaceae</taxon>
        <taxon>Aphanothece</taxon>
    </lineage>
</organism>
<gene>
    <name evidence="3" type="ORF">C7H19_01780</name>
</gene>